<evidence type="ECO:0000313" key="2">
    <source>
        <dbReference type="Proteomes" id="UP001164539"/>
    </source>
</evidence>
<reference evidence="1 2" key="1">
    <citation type="journal article" date="2023" name="Science">
        <title>Complex scaffold remodeling in plant triterpene biosynthesis.</title>
        <authorList>
            <person name="De La Pena R."/>
            <person name="Hodgson H."/>
            <person name="Liu J.C."/>
            <person name="Stephenson M.J."/>
            <person name="Martin A.C."/>
            <person name="Owen C."/>
            <person name="Harkess A."/>
            <person name="Leebens-Mack J."/>
            <person name="Jimenez L.E."/>
            <person name="Osbourn A."/>
            <person name="Sattely E.S."/>
        </authorList>
    </citation>
    <scope>NUCLEOTIDE SEQUENCE [LARGE SCALE GENOMIC DNA]</scope>
    <source>
        <strain evidence="2">cv. JPN11</strain>
        <tissue evidence="1">Leaf</tissue>
    </source>
</reference>
<comment type="caution">
    <text evidence="1">The sequence shown here is derived from an EMBL/GenBank/DDBJ whole genome shotgun (WGS) entry which is preliminary data.</text>
</comment>
<feature type="non-terminal residue" evidence="1">
    <location>
        <position position="1"/>
    </location>
</feature>
<evidence type="ECO:0000313" key="1">
    <source>
        <dbReference type="EMBL" id="KAJ4726350.1"/>
    </source>
</evidence>
<proteinExistence type="predicted"/>
<dbReference type="Proteomes" id="UP001164539">
    <property type="component" value="Chromosome 2"/>
</dbReference>
<protein>
    <submittedName>
        <fullName evidence="1">Uncharacterized protein</fullName>
    </submittedName>
</protein>
<organism evidence="1 2">
    <name type="scientific">Melia azedarach</name>
    <name type="common">Chinaberry tree</name>
    <dbReference type="NCBI Taxonomy" id="155640"/>
    <lineage>
        <taxon>Eukaryota</taxon>
        <taxon>Viridiplantae</taxon>
        <taxon>Streptophyta</taxon>
        <taxon>Embryophyta</taxon>
        <taxon>Tracheophyta</taxon>
        <taxon>Spermatophyta</taxon>
        <taxon>Magnoliopsida</taxon>
        <taxon>eudicotyledons</taxon>
        <taxon>Gunneridae</taxon>
        <taxon>Pentapetalae</taxon>
        <taxon>rosids</taxon>
        <taxon>malvids</taxon>
        <taxon>Sapindales</taxon>
        <taxon>Meliaceae</taxon>
        <taxon>Melia</taxon>
    </lineage>
</organism>
<name>A0ACC1YRJ7_MELAZ</name>
<gene>
    <name evidence="1" type="ORF">OWV82_005078</name>
</gene>
<accession>A0ACC1YRJ7</accession>
<sequence>RALNFTIFTLSNTQNSNREKKKKQRKETSILIQYSYNNFDLKFNVHQTPIKIEPFKIKFLIETVTHNHEEGRKFLQRTSEEENKQRSIIPGITFNILVNPQLESLWRRRKGVRAKKPNKVTGPRRSLAGKIIGGEFGKRIDSKERKKGP</sequence>
<keyword evidence="2" id="KW-1185">Reference proteome</keyword>
<dbReference type="EMBL" id="CM051395">
    <property type="protein sequence ID" value="KAJ4726350.1"/>
    <property type="molecule type" value="Genomic_DNA"/>
</dbReference>